<name>A0ABX1S876_9PSEU</name>
<dbReference type="Proteomes" id="UP000820669">
    <property type="component" value="Unassembled WGS sequence"/>
</dbReference>
<gene>
    <name evidence="2" type="ORF">HF526_03400</name>
</gene>
<dbReference type="RefSeq" id="WP_169379742.1">
    <property type="nucleotide sequence ID" value="NZ_JAAXLA010000004.1"/>
</dbReference>
<comment type="caution">
    <text evidence="2">The sequence shown here is derived from an EMBL/GenBank/DDBJ whole genome shotgun (WGS) entry which is preliminary data.</text>
</comment>
<keyword evidence="3" id="KW-1185">Reference proteome</keyword>
<protein>
    <submittedName>
        <fullName evidence="2">ATP-dependent DNA ligase</fullName>
    </submittedName>
</protein>
<accession>A0ABX1S876</accession>
<evidence type="ECO:0000259" key="1">
    <source>
        <dbReference type="Pfam" id="PF21686"/>
    </source>
</evidence>
<dbReference type="CDD" id="cd04861">
    <property type="entry name" value="LigD_Pol_like"/>
    <property type="match status" value="1"/>
</dbReference>
<dbReference type="NCBIfam" id="TIGR02778">
    <property type="entry name" value="ligD_pol"/>
    <property type="match status" value="1"/>
</dbReference>
<dbReference type="Gene3D" id="3.90.920.10">
    <property type="entry name" value="DNA primase, PRIM domain"/>
    <property type="match status" value="1"/>
</dbReference>
<keyword evidence="2" id="KW-0436">Ligase</keyword>
<feature type="domain" description="DNA ligase D polymerase" evidence="1">
    <location>
        <begin position="20"/>
        <end position="271"/>
    </location>
</feature>
<dbReference type="PANTHER" id="PTHR42705">
    <property type="entry name" value="BIFUNCTIONAL NON-HOMOLOGOUS END JOINING PROTEIN LIGD"/>
    <property type="match status" value="1"/>
</dbReference>
<dbReference type="InterPro" id="IPR052171">
    <property type="entry name" value="NHEJ_LigD"/>
</dbReference>
<sequence length="292" mass="31611">MTRTTITHPDKVLYPEPGVTKADLARYYERVADVMLPHLEGRPLSLVRFPNGLAASGFFQKQAPAGAPVHTVEVPADNDRGQVEHIVVTDADDLRYLANQSALEVHRALSRVGALDRPDLMVIDLDPPEHRDLTVLRRAVRATRDLLDEIGLVPFLMATGSSGYHVVTPLDATADFDEVRGLARAVAARLEAADPAGLTTAHRIADRGDRIYLDVGRNAYGQTAIAPYSPRARPGAPVATPLRFRELSRVAPDGHTVASIGRRLARTGDPWADIGSHARSAAAARGRLDRLG</sequence>
<proteinExistence type="predicted"/>
<reference evidence="2 3" key="1">
    <citation type="submission" date="2020-04" db="EMBL/GenBank/DDBJ databases">
        <authorList>
            <person name="Klaysubun C."/>
            <person name="Duangmal K."/>
            <person name="Lipun K."/>
        </authorList>
    </citation>
    <scope>NUCLEOTIDE SEQUENCE [LARGE SCALE GENOMIC DNA]</scope>
    <source>
        <strain evidence="2 3">K10HN5</strain>
    </source>
</reference>
<dbReference type="Pfam" id="PF21686">
    <property type="entry name" value="LigD_Prim-Pol"/>
    <property type="match status" value="1"/>
</dbReference>
<dbReference type="GO" id="GO:0016874">
    <property type="term" value="F:ligase activity"/>
    <property type="evidence" value="ECO:0007669"/>
    <property type="project" value="UniProtKB-KW"/>
</dbReference>
<dbReference type="PANTHER" id="PTHR42705:SF2">
    <property type="entry name" value="BIFUNCTIONAL NON-HOMOLOGOUS END JOINING PROTEIN LIGD"/>
    <property type="match status" value="1"/>
</dbReference>
<dbReference type="InterPro" id="IPR014145">
    <property type="entry name" value="LigD_pol_dom"/>
</dbReference>
<organism evidence="2 3">
    <name type="scientific">Pseudonocardia acidicola</name>
    <dbReference type="NCBI Taxonomy" id="2724939"/>
    <lineage>
        <taxon>Bacteria</taxon>
        <taxon>Bacillati</taxon>
        <taxon>Actinomycetota</taxon>
        <taxon>Actinomycetes</taxon>
        <taxon>Pseudonocardiales</taxon>
        <taxon>Pseudonocardiaceae</taxon>
        <taxon>Pseudonocardia</taxon>
    </lineage>
</organism>
<evidence type="ECO:0000313" key="2">
    <source>
        <dbReference type="EMBL" id="NMH96373.1"/>
    </source>
</evidence>
<evidence type="ECO:0000313" key="3">
    <source>
        <dbReference type="Proteomes" id="UP000820669"/>
    </source>
</evidence>
<dbReference type="EMBL" id="JAAXLA010000004">
    <property type="protein sequence ID" value="NMH96373.1"/>
    <property type="molecule type" value="Genomic_DNA"/>
</dbReference>